<dbReference type="Gene3D" id="3.40.50.720">
    <property type="entry name" value="NAD(P)-binding Rossmann-like Domain"/>
    <property type="match status" value="1"/>
</dbReference>
<feature type="domain" description="NAD(P)-binding" evidence="3">
    <location>
        <begin position="7"/>
        <end position="191"/>
    </location>
</feature>
<gene>
    <name evidence="4" type="ORF">Cri9333_2716</name>
</gene>
<dbReference type="GO" id="GO:0015979">
    <property type="term" value="P:photosynthesis"/>
    <property type="evidence" value="ECO:0007669"/>
    <property type="project" value="UniProtKB-KW"/>
</dbReference>
<sequence length="322" mass="35926">MTLLIVGATGTLGRQIARKALDEGYQVRCLVRSPRKAAFLKEWGAELVQGNICKPETLPPALEGVTAIIDAATARATDSLSIKQVDWDGKVALIQAAVAAGVKRYIFFSILDAEKYTHVPLMEIKRCTELFLAESGLNYTILRPCGFLQGLIGQYAIPILDNQAVWVTGDTSPMAYMDTQDVAKFAVRALSVPETEKQTFPVVGTRAWGAYEIIRLCERQSGREAKVTRLPLGVLRTVRGITRFFEWGWNIADRLSFAEVIATGKPLDAPMDDVYRVFGIDPKETTTLEAYLQEYFGRILKKLKELDTEKAKKKKSKRKLTF</sequence>
<name>K9W040_9CYAN</name>
<dbReference type="InterPro" id="IPR036291">
    <property type="entry name" value="NAD(P)-bd_dom_sf"/>
</dbReference>
<dbReference type="EMBL" id="CP003620">
    <property type="protein sequence ID" value="AFZ13571.1"/>
    <property type="molecule type" value="Genomic_DNA"/>
</dbReference>
<evidence type="ECO:0000313" key="5">
    <source>
        <dbReference type="Proteomes" id="UP000010472"/>
    </source>
</evidence>
<dbReference type="GO" id="GO:0016853">
    <property type="term" value="F:isomerase activity"/>
    <property type="evidence" value="ECO:0007669"/>
    <property type="project" value="UniProtKB-KW"/>
</dbReference>
<dbReference type="InterPro" id="IPR016040">
    <property type="entry name" value="NAD(P)-bd_dom"/>
</dbReference>
<dbReference type="PANTHER" id="PTHR47128">
    <property type="match status" value="1"/>
</dbReference>
<keyword evidence="4" id="KW-0413">Isomerase</keyword>
<dbReference type="RefSeq" id="WP_015203685.1">
    <property type="nucleotide sequence ID" value="NC_019753.1"/>
</dbReference>
<dbReference type="CDD" id="cd05243">
    <property type="entry name" value="SDR_a5"/>
    <property type="match status" value="1"/>
</dbReference>
<organism evidence="4 5">
    <name type="scientific">Crinalium epipsammum PCC 9333</name>
    <dbReference type="NCBI Taxonomy" id="1173022"/>
    <lineage>
        <taxon>Bacteria</taxon>
        <taxon>Bacillati</taxon>
        <taxon>Cyanobacteriota</taxon>
        <taxon>Cyanophyceae</taxon>
        <taxon>Gomontiellales</taxon>
        <taxon>Gomontiellaceae</taxon>
        <taxon>Crinalium</taxon>
    </lineage>
</organism>
<proteinExistence type="predicted"/>
<keyword evidence="2" id="KW-0604">Photosystem II</keyword>
<keyword evidence="1" id="KW-0602">Photosynthesis</keyword>
<evidence type="ECO:0000256" key="2">
    <source>
        <dbReference type="ARBA" id="ARBA00023276"/>
    </source>
</evidence>
<evidence type="ECO:0000313" key="4">
    <source>
        <dbReference type="EMBL" id="AFZ13571.1"/>
    </source>
</evidence>
<keyword evidence="5" id="KW-1185">Reference proteome</keyword>
<dbReference type="Proteomes" id="UP000010472">
    <property type="component" value="Chromosome"/>
</dbReference>
<dbReference type="AlphaFoldDB" id="K9W040"/>
<accession>K9W040</accession>
<dbReference type="InterPro" id="IPR044256">
    <property type="entry name" value="HCF244-like"/>
</dbReference>
<dbReference type="GO" id="GO:0009523">
    <property type="term" value="C:photosystem II"/>
    <property type="evidence" value="ECO:0007669"/>
    <property type="project" value="UniProtKB-KW"/>
</dbReference>
<dbReference type="eggNOG" id="COG0702">
    <property type="taxonomic scope" value="Bacteria"/>
</dbReference>
<dbReference type="SUPFAM" id="SSF51735">
    <property type="entry name" value="NAD(P)-binding Rossmann-fold domains"/>
    <property type="match status" value="1"/>
</dbReference>
<dbReference type="PANTHER" id="PTHR47128:SF2">
    <property type="entry name" value="PROTEIN HIGH CHLOROPHYLL FLUORESCENCE PHENOTYPE 244, CHLOROPLASTIC"/>
    <property type="match status" value="1"/>
</dbReference>
<evidence type="ECO:0000256" key="1">
    <source>
        <dbReference type="ARBA" id="ARBA00022531"/>
    </source>
</evidence>
<dbReference type="Pfam" id="PF13460">
    <property type="entry name" value="NAD_binding_10"/>
    <property type="match status" value="1"/>
</dbReference>
<reference evidence="4 5" key="1">
    <citation type="submission" date="2012-06" db="EMBL/GenBank/DDBJ databases">
        <title>Finished chromosome of genome of Crinalium epipsammum PCC 9333.</title>
        <authorList>
            <consortium name="US DOE Joint Genome Institute"/>
            <person name="Gugger M."/>
            <person name="Coursin T."/>
            <person name="Rippka R."/>
            <person name="Tandeau De Marsac N."/>
            <person name="Huntemann M."/>
            <person name="Wei C.-L."/>
            <person name="Han J."/>
            <person name="Detter J.C."/>
            <person name="Han C."/>
            <person name="Tapia R."/>
            <person name="Davenport K."/>
            <person name="Daligault H."/>
            <person name="Erkkila T."/>
            <person name="Gu W."/>
            <person name="Munk A.C.C."/>
            <person name="Teshima H."/>
            <person name="Xu Y."/>
            <person name="Chain P."/>
            <person name="Chen A."/>
            <person name="Krypides N."/>
            <person name="Mavromatis K."/>
            <person name="Markowitz V."/>
            <person name="Szeto E."/>
            <person name="Ivanova N."/>
            <person name="Mikhailova N."/>
            <person name="Ovchinnikova G."/>
            <person name="Pagani I."/>
            <person name="Pati A."/>
            <person name="Goodwin L."/>
            <person name="Peters L."/>
            <person name="Pitluck S."/>
            <person name="Woyke T."/>
            <person name="Kerfeld C."/>
        </authorList>
    </citation>
    <scope>NUCLEOTIDE SEQUENCE [LARGE SCALE GENOMIC DNA]</scope>
    <source>
        <strain evidence="4 5">PCC 9333</strain>
    </source>
</reference>
<dbReference type="HOGENOM" id="CLU_007383_10_3_3"/>
<dbReference type="OrthoDB" id="504564at2"/>
<protein>
    <submittedName>
        <fullName evidence="4">3-beta hydroxysteroid dehydrogenase/isomerase</fullName>
    </submittedName>
</protein>
<evidence type="ECO:0000259" key="3">
    <source>
        <dbReference type="Pfam" id="PF13460"/>
    </source>
</evidence>
<dbReference type="PATRIC" id="fig|1173022.3.peg.2946"/>
<dbReference type="STRING" id="1173022.Cri9333_2716"/>
<dbReference type="KEGG" id="cep:Cri9333_2716"/>